<dbReference type="AlphaFoldDB" id="A0A2P7S7E3"/>
<dbReference type="PANTHER" id="PTHR36173">
    <property type="entry name" value="RIBONUCLEASE VAPC16-RELATED"/>
    <property type="match status" value="1"/>
</dbReference>
<dbReference type="Gene3D" id="3.40.50.1010">
    <property type="entry name" value="5'-nuclease"/>
    <property type="match status" value="1"/>
</dbReference>
<sequence>MPVRMNRNILLDTCAAMWIADGAWLEPEAVQALNESAAQRVSVMISPITALEVGRLVSRGRYPATMTVKGWFDSLVVPPYSAVVELTSNVLIDSSFMPGMPPNDPADRIIIATAREHGYRIMTRDHKILDYARQGHVQAIAC</sequence>
<comment type="caution">
    <text evidence="2">The sequence shown here is derived from an EMBL/GenBank/DDBJ whole genome shotgun (WGS) entry which is preliminary data.</text>
</comment>
<proteinExistence type="predicted"/>
<dbReference type="PANTHER" id="PTHR36173:SF1">
    <property type="entry name" value="RIBONUCLEASE VAPC22"/>
    <property type="match status" value="1"/>
</dbReference>
<accession>A0A2P7S7E3</accession>
<dbReference type="InterPro" id="IPR029060">
    <property type="entry name" value="PIN-like_dom_sf"/>
</dbReference>
<gene>
    <name evidence="2" type="ORF">C7I84_15615</name>
</gene>
<name>A0A2P7S7E3_9HYPH</name>
<dbReference type="InterPro" id="IPR041705">
    <property type="entry name" value="PIN_Sll0205"/>
</dbReference>
<reference evidence="2 3" key="1">
    <citation type="submission" date="2018-03" db="EMBL/GenBank/DDBJ databases">
        <title>The draft genome of Mesorhizobium sp. 6GN-30.</title>
        <authorList>
            <person name="Liu L."/>
            <person name="Li L."/>
            <person name="Wang T."/>
            <person name="Zhang X."/>
            <person name="Liang L."/>
        </authorList>
    </citation>
    <scope>NUCLEOTIDE SEQUENCE [LARGE SCALE GENOMIC DNA]</scope>
    <source>
        <strain evidence="2 3">6GN30</strain>
    </source>
</reference>
<dbReference type="CDD" id="cd09872">
    <property type="entry name" value="PIN_Sll0205-like"/>
    <property type="match status" value="1"/>
</dbReference>
<evidence type="ECO:0000313" key="3">
    <source>
        <dbReference type="Proteomes" id="UP000241229"/>
    </source>
</evidence>
<dbReference type="InterPro" id="IPR052919">
    <property type="entry name" value="TA_system_RNase"/>
</dbReference>
<feature type="domain" description="PIN" evidence="1">
    <location>
        <begin position="9"/>
        <end position="132"/>
    </location>
</feature>
<dbReference type="OrthoDB" id="9798990at2"/>
<dbReference type="SUPFAM" id="SSF88723">
    <property type="entry name" value="PIN domain-like"/>
    <property type="match status" value="1"/>
</dbReference>
<dbReference type="EMBL" id="PXYK01000014">
    <property type="protein sequence ID" value="PSJ58389.1"/>
    <property type="molecule type" value="Genomic_DNA"/>
</dbReference>
<evidence type="ECO:0000313" key="2">
    <source>
        <dbReference type="EMBL" id="PSJ58389.1"/>
    </source>
</evidence>
<dbReference type="Pfam" id="PF01850">
    <property type="entry name" value="PIN"/>
    <property type="match status" value="1"/>
</dbReference>
<organism evidence="2 3">
    <name type="scientific">Kumtagia ephedrae</name>
    <dbReference type="NCBI Taxonomy" id="2116701"/>
    <lineage>
        <taxon>Bacteria</taxon>
        <taxon>Pseudomonadati</taxon>
        <taxon>Pseudomonadota</taxon>
        <taxon>Alphaproteobacteria</taxon>
        <taxon>Hyphomicrobiales</taxon>
        <taxon>Phyllobacteriaceae</taxon>
        <taxon>Kumtagia</taxon>
    </lineage>
</organism>
<dbReference type="InterPro" id="IPR002716">
    <property type="entry name" value="PIN_dom"/>
</dbReference>
<protein>
    <submittedName>
        <fullName evidence="2">PIN domain-containing protein</fullName>
    </submittedName>
</protein>
<evidence type="ECO:0000259" key="1">
    <source>
        <dbReference type="Pfam" id="PF01850"/>
    </source>
</evidence>
<dbReference type="Proteomes" id="UP000241229">
    <property type="component" value="Unassembled WGS sequence"/>
</dbReference>
<keyword evidence="3" id="KW-1185">Reference proteome</keyword>